<feature type="transmembrane region" description="Helical" evidence="5">
    <location>
        <begin position="294"/>
        <end position="313"/>
    </location>
</feature>
<comment type="subcellular location">
    <subcellularLocation>
        <location evidence="1">Membrane</location>
        <topology evidence="1">Multi-pass membrane protein</topology>
    </subcellularLocation>
</comment>
<evidence type="ECO:0000256" key="2">
    <source>
        <dbReference type="ARBA" id="ARBA00022692"/>
    </source>
</evidence>
<dbReference type="InterPro" id="IPR011701">
    <property type="entry name" value="MFS"/>
</dbReference>
<evidence type="ECO:0000256" key="5">
    <source>
        <dbReference type="SAM" id="Phobius"/>
    </source>
</evidence>
<evidence type="ECO:0000259" key="6">
    <source>
        <dbReference type="PROSITE" id="PS50850"/>
    </source>
</evidence>
<accession>A0A291QU53</accession>
<dbReference type="InterPro" id="IPR051788">
    <property type="entry name" value="MFS_Transporter"/>
</dbReference>
<feature type="transmembrane region" description="Helical" evidence="5">
    <location>
        <begin position="48"/>
        <end position="68"/>
    </location>
</feature>
<name>A0A291QU53_9BACT</name>
<organism evidence="7 8">
    <name type="scientific">Chitinophaga caeni</name>
    <dbReference type="NCBI Taxonomy" id="2029983"/>
    <lineage>
        <taxon>Bacteria</taxon>
        <taxon>Pseudomonadati</taxon>
        <taxon>Bacteroidota</taxon>
        <taxon>Chitinophagia</taxon>
        <taxon>Chitinophagales</taxon>
        <taxon>Chitinophagaceae</taxon>
        <taxon>Chitinophaga</taxon>
    </lineage>
</organism>
<reference evidence="7 8" key="1">
    <citation type="submission" date="2017-10" db="EMBL/GenBank/DDBJ databases">
        <title>Paenichitinophaga pekingensis gen. nov., sp. nov., isolated from activated sludge.</title>
        <authorList>
            <person name="Jin D."/>
            <person name="Kong X."/>
            <person name="Deng Y."/>
            <person name="Bai Z."/>
        </authorList>
    </citation>
    <scope>NUCLEOTIDE SEQUENCE [LARGE SCALE GENOMIC DNA]</scope>
    <source>
        <strain evidence="7 8">13</strain>
    </source>
</reference>
<gene>
    <name evidence="7" type="ORF">COR50_10105</name>
</gene>
<dbReference type="CDD" id="cd17393">
    <property type="entry name" value="MFS_MosC_like"/>
    <property type="match status" value="1"/>
</dbReference>
<feature type="transmembrane region" description="Helical" evidence="5">
    <location>
        <begin position="270"/>
        <end position="288"/>
    </location>
</feature>
<dbReference type="RefSeq" id="WP_098193875.1">
    <property type="nucleotide sequence ID" value="NZ_CP023777.1"/>
</dbReference>
<dbReference type="KEGG" id="cbae:COR50_10105"/>
<dbReference type="InterPro" id="IPR020846">
    <property type="entry name" value="MFS_dom"/>
</dbReference>
<keyword evidence="8" id="KW-1185">Reference proteome</keyword>
<dbReference type="Pfam" id="PF07690">
    <property type="entry name" value="MFS_1"/>
    <property type="match status" value="1"/>
</dbReference>
<feature type="transmembrane region" description="Helical" evidence="5">
    <location>
        <begin position="98"/>
        <end position="117"/>
    </location>
</feature>
<dbReference type="PANTHER" id="PTHR23514:SF13">
    <property type="entry name" value="INNER MEMBRANE PROTEIN YBJJ"/>
    <property type="match status" value="1"/>
</dbReference>
<feature type="domain" description="Major facilitator superfamily (MFS) profile" evidence="6">
    <location>
        <begin position="203"/>
        <end position="377"/>
    </location>
</feature>
<feature type="transmembrane region" description="Helical" evidence="5">
    <location>
        <begin position="325"/>
        <end position="349"/>
    </location>
</feature>
<dbReference type="GO" id="GO:0016020">
    <property type="term" value="C:membrane"/>
    <property type="evidence" value="ECO:0007669"/>
    <property type="project" value="UniProtKB-SubCell"/>
</dbReference>
<keyword evidence="3 5" id="KW-1133">Transmembrane helix</keyword>
<keyword evidence="4 5" id="KW-0472">Membrane</keyword>
<dbReference type="AlphaFoldDB" id="A0A291QU53"/>
<feature type="transmembrane region" description="Helical" evidence="5">
    <location>
        <begin position="165"/>
        <end position="184"/>
    </location>
</feature>
<protein>
    <submittedName>
        <fullName evidence="7">MFS transporter</fullName>
    </submittedName>
</protein>
<dbReference type="PANTHER" id="PTHR23514">
    <property type="entry name" value="BYPASS OF STOP CODON PROTEIN 6"/>
    <property type="match status" value="1"/>
</dbReference>
<dbReference type="OrthoDB" id="9809599at2"/>
<feature type="transmembrane region" description="Helical" evidence="5">
    <location>
        <begin position="75"/>
        <end position="92"/>
    </location>
</feature>
<dbReference type="EMBL" id="CP023777">
    <property type="protein sequence ID" value="ATL47498.1"/>
    <property type="molecule type" value="Genomic_DNA"/>
</dbReference>
<dbReference type="GO" id="GO:0022857">
    <property type="term" value="F:transmembrane transporter activity"/>
    <property type="evidence" value="ECO:0007669"/>
    <property type="project" value="InterPro"/>
</dbReference>
<dbReference type="SUPFAM" id="SSF103473">
    <property type="entry name" value="MFS general substrate transporter"/>
    <property type="match status" value="1"/>
</dbReference>
<feature type="transmembrane region" description="Helical" evidence="5">
    <location>
        <begin position="138"/>
        <end position="159"/>
    </location>
</feature>
<evidence type="ECO:0000256" key="1">
    <source>
        <dbReference type="ARBA" id="ARBA00004141"/>
    </source>
</evidence>
<evidence type="ECO:0000313" key="7">
    <source>
        <dbReference type="EMBL" id="ATL47498.1"/>
    </source>
</evidence>
<evidence type="ECO:0000256" key="4">
    <source>
        <dbReference type="ARBA" id="ARBA00023136"/>
    </source>
</evidence>
<dbReference type="Gene3D" id="1.20.1250.20">
    <property type="entry name" value="MFS general substrate transporter like domains"/>
    <property type="match status" value="2"/>
</dbReference>
<evidence type="ECO:0000256" key="3">
    <source>
        <dbReference type="ARBA" id="ARBA00022989"/>
    </source>
</evidence>
<dbReference type="PROSITE" id="PS50850">
    <property type="entry name" value="MFS"/>
    <property type="match status" value="1"/>
</dbReference>
<dbReference type="InterPro" id="IPR036259">
    <property type="entry name" value="MFS_trans_sf"/>
</dbReference>
<sequence>MSMDYKRRARIALSAFFFLHGVCFASWTSRIPAIQESLQLGEAELGSVLLAIPVGSLISLPIAGWLIAKIGSRPVMITAALLYAALLCLIGWAPSVWALVACLFFFGFMGNMGNVSTNTQAVGLEMLYGRTIMSSFHAIWSLAGLAGASIGTLMVNLHLAPLQHFLVVAALVLVVILVSAKHTLHQSGSKTSKQPFFVKPDHYLLILGIIAFSCMICEGAMYDWSGVYFAKEVKVSPNKVTIGFTAYTLATTSGRIAGDWIAQKLGAVKLLVVSGILSAGGLVLSVMFPTVIFAALGFFLVGLGVSNIIPMVYSRAGKSTSMQPSMAIASVSTLGFMGFLTGPPLIGFVAGASSLRISFGIIACMGILIIIMAKKLK</sequence>
<evidence type="ECO:0000313" key="8">
    <source>
        <dbReference type="Proteomes" id="UP000220133"/>
    </source>
</evidence>
<feature type="transmembrane region" description="Helical" evidence="5">
    <location>
        <begin position="355"/>
        <end position="373"/>
    </location>
</feature>
<feature type="transmembrane region" description="Helical" evidence="5">
    <location>
        <begin position="204"/>
        <end position="222"/>
    </location>
</feature>
<keyword evidence="2 5" id="KW-0812">Transmembrane</keyword>
<feature type="transmembrane region" description="Helical" evidence="5">
    <location>
        <begin position="242"/>
        <end position="258"/>
    </location>
</feature>
<proteinExistence type="predicted"/>
<dbReference type="Proteomes" id="UP000220133">
    <property type="component" value="Chromosome"/>
</dbReference>